<gene>
    <name evidence="3" type="ORF">WJX81_000564</name>
</gene>
<dbReference type="Proteomes" id="UP001445335">
    <property type="component" value="Unassembled WGS sequence"/>
</dbReference>
<proteinExistence type="predicted"/>
<dbReference type="SMART" id="SM00332">
    <property type="entry name" value="PP2Cc"/>
    <property type="match status" value="1"/>
</dbReference>
<name>A0AAW1QXK6_9CHLO</name>
<dbReference type="PANTHER" id="PTHR47992">
    <property type="entry name" value="PROTEIN PHOSPHATASE"/>
    <property type="match status" value="1"/>
</dbReference>
<dbReference type="CDD" id="cd00143">
    <property type="entry name" value="PP2Cc"/>
    <property type="match status" value="1"/>
</dbReference>
<evidence type="ECO:0000259" key="2">
    <source>
        <dbReference type="PROSITE" id="PS51746"/>
    </source>
</evidence>
<feature type="compositionally biased region" description="Acidic residues" evidence="1">
    <location>
        <begin position="453"/>
        <end position="464"/>
    </location>
</feature>
<accession>A0AAW1QXK6</accession>
<dbReference type="FunFam" id="3.60.40.10:FF:000291">
    <property type="entry name" value="Protein phosphatase 2C 50"/>
    <property type="match status" value="1"/>
</dbReference>
<protein>
    <recommendedName>
        <fullName evidence="2">PPM-type phosphatase domain-containing protein</fullName>
    </recommendedName>
</protein>
<evidence type="ECO:0000313" key="4">
    <source>
        <dbReference type="Proteomes" id="UP001445335"/>
    </source>
</evidence>
<dbReference type="AlphaFoldDB" id="A0AAW1QXK6"/>
<dbReference type="SMART" id="SM00331">
    <property type="entry name" value="PP2C_SIG"/>
    <property type="match status" value="1"/>
</dbReference>
<comment type="caution">
    <text evidence="3">The sequence shown here is derived from an EMBL/GenBank/DDBJ whole genome shotgun (WGS) entry which is preliminary data.</text>
</comment>
<dbReference type="InterPro" id="IPR036457">
    <property type="entry name" value="PPM-type-like_dom_sf"/>
</dbReference>
<dbReference type="Pfam" id="PF00481">
    <property type="entry name" value="PP2C"/>
    <property type="match status" value="1"/>
</dbReference>
<feature type="domain" description="PPM-type phosphatase" evidence="2">
    <location>
        <begin position="178"/>
        <end position="433"/>
    </location>
</feature>
<dbReference type="InterPro" id="IPR001932">
    <property type="entry name" value="PPM-type_phosphatase-like_dom"/>
</dbReference>
<dbReference type="SUPFAM" id="SSF81606">
    <property type="entry name" value="PP2C-like"/>
    <property type="match status" value="1"/>
</dbReference>
<dbReference type="Gene3D" id="3.60.40.10">
    <property type="entry name" value="PPM-type phosphatase domain"/>
    <property type="match status" value="1"/>
</dbReference>
<evidence type="ECO:0000256" key="1">
    <source>
        <dbReference type="SAM" id="MobiDB-lite"/>
    </source>
</evidence>
<sequence length="496" mass="49960">MRLAGAEAVYRGEAGVPGEEAAGGEAKARAKAPAGSAEVADAGSNSSRVKGQSACPPHGAKAICGRRPRMEDAYTAIPFLLEVPVPADCLSQVDILPPRIATQVKSASNSPTSSDVGAAVGTEEASLVTLQPSGSLSAVSAAALASVSEHPDSSEVLSDAAGASALGASAAIASAAASSAAAADRAHSRGNSDRSQSSASDALVEAALDEAAHNAEGGAGGPPGGPEAGKGDEDAFCSVAKFESALQSAFNRTDEEFGKADNAALVGTTAVVALVGSRHLYVANCGDSRAVLCRGSVAIPLTDDHKAAREDETARVEAAGGQILFWNGVRVMGVLAVSRAIGDHCLRPFVIAEPEVTILARRLDDELLLLASDGLWDVLSNQEACTLAKRCLRRARQRGASRQSAARIAATVLTRAAVDRGSRDNVTVVVVDLSVGGPDSDALARAPSAAVAEDADAGGDDDGLPPDLLCSRSQAGSLDSGPTRDGLRRPAAAAQP</sequence>
<dbReference type="InterPro" id="IPR015655">
    <property type="entry name" value="PP2C"/>
</dbReference>
<feature type="compositionally biased region" description="Gly residues" evidence="1">
    <location>
        <begin position="217"/>
        <end position="228"/>
    </location>
</feature>
<organism evidence="3 4">
    <name type="scientific">Elliptochloris bilobata</name>
    <dbReference type="NCBI Taxonomy" id="381761"/>
    <lineage>
        <taxon>Eukaryota</taxon>
        <taxon>Viridiplantae</taxon>
        <taxon>Chlorophyta</taxon>
        <taxon>core chlorophytes</taxon>
        <taxon>Trebouxiophyceae</taxon>
        <taxon>Trebouxiophyceae incertae sedis</taxon>
        <taxon>Elliptochloris clade</taxon>
        <taxon>Elliptochloris</taxon>
    </lineage>
</organism>
<keyword evidence="4" id="KW-1185">Reference proteome</keyword>
<dbReference type="EMBL" id="JALJOU010000070">
    <property type="protein sequence ID" value="KAK9825827.1"/>
    <property type="molecule type" value="Genomic_DNA"/>
</dbReference>
<dbReference type="PROSITE" id="PS51746">
    <property type="entry name" value="PPM_2"/>
    <property type="match status" value="1"/>
</dbReference>
<dbReference type="GO" id="GO:0004722">
    <property type="term" value="F:protein serine/threonine phosphatase activity"/>
    <property type="evidence" value="ECO:0007669"/>
    <property type="project" value="InterPro"/>
</dbReference>
<feature type="region of interest" description="Disordered" evidence="1">
    <location>
        <begin position="444"/>
        <end position="496"/>
    </location>
</feature>
<feature type="compositionally biased region" description="Low complexity" evidence="1">
    <location>
        <begin position="14"/>
        <end position="38"/>
    </location>
</feature>
<reference evidence="3 4" key="1">
    <citation type="journal article" date="2024" name="Nat. Commun.">
        <title>Phylogenomics reveals the evolutionary origins of lichenization in chlorophyte algae.</title>
        <authorList>
            <person name="Puginier C."/>
            <person name="Libourel C."/>
            <person name="Otte J."/>
            <person name="Skaloud P."/>
            <person name="Haon M."/>
            <person name="Grisel S."/>
            <person name="Petersen M."/>
            <person name="Berrin J.G."/>
            <person name="Delaux P.M."/>
            <person name="Dal Grande F."/>
            <person name="Keller J."/>
        </authorList>
    </citation>
    <scope>NUCLEOTIDE SEQUENCE [LARGE SCALE GENOMIC DNA]</scope>
    <source>
        <strain evidence="3 4">SAG 245.80</strain>
    </source>
</reference>
<evidence type="ECO:0000313" key="3">
    <source>
        <dbReference type="EMBL" id="KAK9825827.1"/>
    </source>
</evidence>
<feature type="region of interest" description="Disordered" evidence="1">
    <location>
        <begin position="14"/>
        <end position="59"/>
    </location>
</feature>
<feature type="region of interest" description="Disordered" evidence="1">
    <location>
        <begin position="214"/>
        <end position="233"/>
    </location>
</feature>